<reference evidence="1 2" key="1">
    <citation type="journal article" date="2015" name="Sci. Rep.">
        <title>Chromosome-level genome map provides insights into diverse defense mechanisms in the medicinal fungus Ganoderma sinense.</title>
        <authorList>
            <person name="Zhu Y."/>
            <person name="Xu J."/>
            <person name="Sun C."/>
            <person name="Zhou S."/>
            <person name="Xu H."/>
            <person name="Nelson D.R."/>
            <person name="Qian J."/>
            <person name="Song J."/>
            <person name="Luo H."/>
            <person name="Xiang L."/>
            <person name="Li Y."/>
            <person name="Xu Z."/>
            <person name="Ji A."/>
            <person name="Wang L."/>
            <person name="Lu S."/>
            <person name="Hayward A."/>
            <person name="Sun W."/>
            <person name="Li X."/>
            <person name="Schwartz D.C."/>
            <person name="Wang Y."/>
            <person name="Chen S."/>
        </authorList>
    </citation>
    <scope>NUCLEOTIDE SEQUENCE [LARGE SCALE GENOMIC DNA]</scope>
    <source>
        <strain evidence="1 2">ZZ0214-1</strain>
    </source>
</reference>
<comment type="caution">
    <text evidence="1">The sequence shown here is derived from an EMBL/GenBank/DDBJ whole genome shotgun (WGS) entry which is preliminary data.</text>
</comment>
<name>A0A2G8SIU7_9APHY</name>
<organism evidence="1 2">
    <name type="scientific">Ganoderma sinense ZZ0214-1</name>
    <dbReference type="NCBI Taxonomy" id="1077348"/>
    <lineage>
        <taxon>Eukaryota</taxon>
        <taxon>Fungi</taxon>
        <taxon>Dikarya</taxon>
        <taxon>Basidiomycota</taxon>
        <taxon>Agaricomycotina</taxon>
        <taxon>Agaricomycetes</taxon>
        <taxon>Polyporales</taxon>
        <taxon>Polyporaceae</taxon>
        <taxon>Ganoderma</taxon>
    </lineage>
</organism>
<gene>
    <name evidence="1" type="ORF">GSI_04319</name>
</gene>
<protein>
    <submittedName>
        <fullName evidence="1">Uncharacterized protein</fullName>
    </submittedName>
</protein>
<proteinExistence type="predicted"/>
<dbReference type="OrthoDB" id="3053346at2759"/>
<sequence length="275" mass="30369">MEGTLCCPLPHTYVAAQLDIQATIQNLDPLTQEAARTIKPAKCLLYLYDALRYPHPGTPTTFEAYIVGLGLRAEDPENGFTADMCVPIFPTTAHPNNRPAVLPKTRFPFSNCYHWAYVDILLRVSSGEFPGLGGSSRLIRLAAGEQARMDRLLTKDLTTAILAKKARRETSPRLGYDSEEDVFTCSTRKVPEDLLPIVTVSVDLSESLDETDLPDPVEFLRQYNALLCLAKESNARREVAVGDDAVSVSRTYTESDHSILRRDLEGKGVGRPGSE</sequence>
<dbReference type="AlphaFoldDB" id="A0A2G8SIU7"/>
<dbReference type="Proteomes" id="UP000230002">
    <property type="component" value="Unassembled WGS sequence"/>
</dbReference>
<evidence type="ECO:0000313" key="2">
    <source>
        <dbReference type="Proteomes" id="UP000230002"/>
    </source>
</evidence>
<dbReference type="STRING" id="1077348.A0A2G8SIU7"/>
<accession>A0A2G8SIU7</accession>
<evidence type="ECO:0000313" key="1">
    <source>
        <dbReference type="EMBL" id="PIL33694.1"/>
    </source>
</evidence>
<keyword evidence="2" id="KW-1185">Reference proteome</keyword>
<dbReference type="EMBL" id="AYKW01000007">
    <property type="protein sequence ID" value="PIL33694.1"/>
    <property type="molecule type" value="Genomic_DNA"/>
</dbReference>